<protein>
    <submittedName>
        <fullName evidence="1">Uncharacterized protein</fullName>
    </submittedName>
</protein>
<accession>A0A9J7AVP2</accession>
<reference evidence="1" key="1">
    <citation type="submission" date="2022-08" db="EMBL/GenBank/DDBJ databases">
        <title>Nisaea acidiphila sp. nov., isolated from a marine algal debris and emended description of the genus Nisaea Urios et al. 2008.</title>
        <authorList>
            <person name="Kwon K."/>
        </authorList>
    </citation>
    <scope>NUCLEOTIDE SEQUENCE</scope>
    <source>
        <strain evidence="1">MEBiC11861</strain>
    </source>
</reference>
<sequence>MADTVKKRALNILAASVSDVVGQKNLAYIAIKKASDEIENSARQEWATSVFDQIPLTNRREIKSVAINKAQEEKRHVLSVRAREKPQSDVRIADLGMIWGSR</sequence>
<proteinExistence type="predicted"/>
<name>A0A9J7AVP2_9PROT</name>
<dbReference type="Proteomes" id="UP001060336">
    <property type="component" value="Chromosome"/>
</dbReference>
<dbReference type="AlphaFoldDB" id="A0A9J7AVP2"/>
<dbReference type="RefSeq" id="WP_257769516.1">
    <property type="nucleotide sequence ID" value="NZ_CP102480.1"/>
</dbReference>
<organism evidence="1 2">
    <name type="scientific">Nisaea acidiphila</name>
    <dbReference type="NCBI Taxonomy" id="1862145"/>
    <lineage>
        <taxon>Bacteria</taxon>
        <taxon>Pseudomonadati</taxon>
        <taxon>Pseudomonadota</taxon>
        <taxon>Alphaproteobacteria</taxon>
        <taxon>Rhodospirillales</taxon>
        <taxon>Thalassobaculaceae</taxon>
        <taxon>Nisaea</taxon>
    </lineage>
</organism>
<evidence type="ECO:0000313" key="1">
    <source>
        <dbReference type="EMBL" id="UUX50356.1"/>
    </source>
</evidence>
<gene>
    <name evidence="1" type="ORF">NUH88_01400</name>
</gene>
<keyword evidence="2" id="KW-1185">Reference proteome</keyword>
<dbReference type="EMBL" id="CP102480">
    <property type="protein sequence ID" value="UUX50356.1"/>
    <property type="molecule type" value="Genomic_DNA"/>
</dbReference>
<dbReference type="KEGG" id="naci:NUH88_01400"/>
<evidence type="ECO:0000313" key="2">
    <source>
        <dbReference type="Proteomes" id="UP001060336"/>
    </source>
</evidence>